<sequence length="162" mass="17845">MLEDSGNAWQASAQAASEGEAGPQQQQQPSSSSQGPGTPSPSDASNGKSKAPEQNGRRDLNLTDEEARQLLDAEEEKRKQRRRQKKGRIRELEEARALIAENQLILLGKEAELLQKEQTLDVLKEQLDLERKLRALLTKEKEKAEEEAALAMGLCTGSAMLP</sequence>
<dbReference type="Proteomes" id="UP000815325">
    <property type="component" value="Unassembled WGS sequence"/>
</dbReference>
<feature type="compositionally biased region" description="Basic residues" evidence="1">
    <location>
        <begin position="79"/>
        <end position="88"/>
    </location>
</feature>
<evidence type="ECO:0000256" key="1">
    <source>
        <dbReference type="SAM" id="MobiDB-lite"/>
    </source>
</evidence>
<keyword evidence="3" id="KW-1185">Reference proteome</keyword>
<name>A0ABQ7H058_DUNSA</name>
<gene>
    <name evidence="2" type="ORF">DUNSADRAFT_17350</name>
</gene>
<dbReference type="EMBL" id="MU069519">
    <property type="protein sequence ID" value="KAF5840247.1"/>
    <property type="molecule type" value="Genomic_DNA"/>
</dbReference>
<feature type="region of interest" description="Disordered" evidence="1">
    <location>
        <begin position="1"/>
        <end position="92"/>
    </location>
</feature>
<protein>
    <submittedName>
        <fullName evidence="2">Uncharacterized protein</fullName>
    </submittedName>
</protein>
<reference evidence="2" key="1">
    <citation type="submission" date="2017-08" db="EMBL/GenBank/DDBJ databases">
        <authorList>
            <person name="Polle J.E."/>
            <person name="Barry K."/>
            <person name="Cushman J."/>
            <person name="Schmutz J."/>
            <person name="Tran D."/>
            <person name="Hathwaick L.T."/>
            <person name="Yim W.C."/>
            <person name="Jenkins J."/>
            <person name="Mckie-Krisberg Z.M."/>
            <person name="Prochnik S."/>
            <person name="Lindquist E."/>
            <person name="Dockter R.B."/>
            <person name="Adam C."/>
            <person name="Molina H."/>
            <person name="Bunkerborg J."/>
            <person name="Jin E."/>
            <person name="Buchheim M."/>
            <person name="Magnuson J."/>
        </authorList>
    </citation>
    <scope>NUCLEOTIDE SEQUENCE</scope>
    <source>
        <strain evidence="2">CCAP 19/18</strain>
    </source>
</reference>
<evidence type="ECO:0000313" key="2">
    <source>
        <dbReference type="EMBL" id="KAF5840247.1"/>
    </source>
</evidence>
<organism evidence="2 3">
    <name type="scientific">Dunaliella salina</name>
    <name type="common">Green alga</name>
    <name type="synonym">Protococcus salinus</name>
    <dbReference type="NCBI Taxonomy" id="3046"/>
    <lineage>
        <taxon>Eukaryota</taxon>
        <taxon>Viridiplantae</taxon>
        <taxon>Chlorophyta</taxon>
        <taxon>core chlorophytes</taxon>
        <taxon>Chlorophyceae</taxon>
        <taxon>CS clade</taxon>
        <taxon>Chlamydomonadales</taxon>
        <taxon>Dunaliellaceae</taxon>
        <taxon>Dunaliella</taxon>
    </lineage>
</organism>
<accession>A0ABQ7H058</accession>
<proteinExistence type="predicted"/>
<feature type="compositionally biased region" description="Low complexity" evidence="1">
    <location>
        <begin position="10"/>
        <end position="42"/>
    </location>
</feature>
<evidence type="ECO:0000313" key="3">
    <source>
        <dbReference type="Proteomes" id="UP000815325"/>
    </source>
</evidence>
<comment type="caution">
    <text evidence="2">The sequence shown here is derived from an EMBL/GenBank/DDBJ whole genome shotgun (WGS) entry which is preliminary data.</text>
</comment>
<feature type="compositionally biased region" description="Basic and acidic residues" evidence="1">
    <location>
        <begin position="55"/>
        <end position="78"/>
    </location>
</feature>